<reference evidence="7 8" key="1">
    <citation type="journal article" date="2016" name="Sci. Rep.">
        <title>The genome sequence of the outbreeding globe artichoke constructed de novo incorporating a phase-aware low-pass sequencing strategy of F1 progeny.</title>
        <authorList>
            <person name="Scaglione D."/>
            <person name="Reyes-Chin-Wo S."/>
            <person name="Acquadro A."/>
            <person name="Froenicke L."/>
            <person name="Portis E."/>
            <person name="Beitel C."/>
            <person name="Tirone M."/>
            <person name="Mauro R."/>
            <person name="Lo Monaco A."/>
            <person name="Mauromicale G."/>
            <person name="Faccioli P."/>
            <person name="Cattivelli L."/>
            <person name="Rieseberg L."/>
            <person name="Michelmore R."/>
            <person name="Lanteri S."/>
        </authorList>
    </citation>
    <scope>NUCLEOTIDE SEQUENCE [LARGE SCALE GENOMIC DNA]</scope>
    <source>
        <strain evidence="7">2C</strain>
    </source>
</reference>
<dbReference type="AlphaFoldDB" id="A0A103Y1A8"/>
<comment type="subcellular location">
    <subcellularLocation>
        <location evidence="1">Membrane</location>
    </subcellularLocation>
</comment>
<keyword evidence="4 6" id="KW-1133">Transmembrane helix</keyword>
<dbReference type="Pfam" id="PF05055">
    <property type="entry name" value="DUF677"/>
    <property type="match status" value="1"/>
</dbReference>
<comment type="caution">
    <text evidence="7">The sequence shown here is derived from an EMBL/GenBank/DDBJ whole genome shotgun (WGS) entry which is preliminary data.</text>
</comment>
<evidence type="ECO:0000313" key="7">
    <source>
        <dbReference type="EMBL" id="KVI00699.1"/>
    </source>
</evidence>
<evidence type="ECO:0000256" key="6">
    <source>
        <dbReference type="SAM" id="Phobius"/>
    </source>
</evidence>
<keyword evidence="8" id="KW-1185">Reference proteome</keyword>
<protein>
    <submittedName>
        <fullName evidence="7">Uncharacterized protein</fullName>
    </submittedName>
</protein>
<dbReference type="InterPro" id="IPR007749">
    <property type="entry name" value="DUF677"/>
</dbReference>
<dbReference type="Proteomes" id="UP000243975">
    <property type="component" value="Unassembled WGS sequence"/>
</dbReference>
<dbReference type="GO" id="GO:0016020">
    <property type="term" value="C:membrane"/>
    <property type="evidence" value="ECO:0007669"/>
    <property type="project" value="UniProtKB-SubCell"/>
</dbReference>
<accession>A0A103Y1A8</accession>
<feature type="transmembrane region" description="Helical" evidence="6">
    <location>
        <begin position="30"/>
        <end position="57"/>
    </location>
</feature>
<keyword evidence="3 6" id="KW-0812">Transmembrane</keyword>
<sequence length="80" mass="8647">MNKFIVVALCCFFYLLGAWQRSGFRKGDRIVVLICFVVAAAIVAPPVAASLAAAIAIPLGSMGKWINCLLKNYENTIKGK</sequence>
<evidence type="ECO:0000256" key="3">
    <source>
        <dbReference type="ARBA" id="ARBA00022692"/>
    </source>
</evidence>
<dbReference type="Gramene" id="KVI00699">
    <property type="protein sequence ID" value="KVI00699"/>
    <property type="gene ID" value="Ccrd_021052"/>
</dbReference>
<evidence type="ECO:0000313" key="8">
    <source>
        <dbReference type="Proteomes" id="UP000243975"/>
    </source>
</evidence>
<name>A0A103Y1A8_CYNCS</name>
<dbReference type="EMBL" id="LEKV01003350">
    <property type="protein sequence ID" value="KVI00699.1"/>
    <property type="molecule type" value="Genomic_DNA"/>
</dbReference>
<gene>
    <name evidence="7" type="ORF">Ccrd_021052</name>
</gene>
<evidence type="ECO:0000256" key="5">
    <source>
        <dbReference type="ARBA" id="ARBA00023136"/>
    </source>
</evidence>
<dbReference type="STRING" id="59895.A0A103Y1A8"/>
<evidence type="ECO:0000256" key="4">
    <source>
        <dbReference type="ARBA" id="ARBA00022989"/>
    </source>
</evidence>
<proteinExistence type="inferred from homology"/>
<organism evidence="7 8">
    <name type="scientific">Cynara cardunculus var. scolymus</name>
    <name type="common">Globe artichoke</name>
    <name type="synonym">Cynara scolymus</name>
    <dbReference type="NCBI Taxonomy" id="59895"/>
    <lineage>
        <taxon>Eukaryota</taxon>
        <taxon>Viridiplantae</taxon>
        <taxon>Streptophyta</taxon>
        <taxon>Embryophyta</taxon>
        <taxon>Tracheophyta</taxon>
        <taxon>Spermatophyta</taxon>
        <taxon>Magnoliopsida</taxon>
        <taxon>eudicotyledons</taxon>
        <taxon>Gunneridae</taxon>
        <taxon>Pentapetalae</taxon>
        <taxon>asterids</taxon>
        <taxon>campanulids</taxon>
        <taxon>Asterales</taxon>
        <taxon>Asteraceae</taxon>
        <taxon>Carduoideae</taxon>
        <taxon>Cardueae</taxon>
        <taxon>Carduinae</taxon>
        <taxon>Cynara</taxon>
    </lineage>
</organism>
<keyword evidence="5 6" id="KW-0472">Membrane</keyword>
<evidence type="ECO:0000256" key="1">
    <source>
        <dbReference type="ARBA" id="ARBA00004370"/>
    </source>
</evidence>
<comment type="similarity">
    <text evidence="2">Belongs to the UPF0496 family.</text>
</comment>
<evidence type="ECO:0000256" key="2">
    <source>
        <dbReference type="ARBA" id="ARBA00009074"/>
    </source>
</evidence>